<evidence type="ECO:0000313" key="6">
    <source>
        <dbReference type="Proteomes" id="UP000619457"/>
    </source>
</evidence>
<reference evidence="5" key="1">
    <citation type="journal article" date="2014" name="Int. J. Syst. Evol. Microbiol.">
        <title>Complete genome sequence of Corynebacterium casei LMG S-19264T (=DSM 44701T), isolated from a smear-ripened cheese.</title>
        <authorList>
            <consortium name="US DOE Joint Genome Institute (JGI-PGF)"/>
            <person name="Walter F."/>
            <person name="Albersmeier A."/>
            <person name="Kalinowski J."/>
            <person name="Ruckert C."/>
        </authorList>
    </citation>
    <scope>NUCLEOTIDE SEQUENCE</scope>
    <source>
        <strain evidence="5">KCTC 12368</strain>
    </source>
</reference>
<evidence type="ECO:0000256" key="1">
    <source>
        <dbReference type="ARBA" id="ARBA00022737"/>
    </source>
</evidence>
<dbReference type="InterPro" id="IPR001258">
    <property type="entry name" value="NHL_repeat"/>
</dbReference>
<dbReference type="InterPro" id="IPR014756">
    <property type="entry name" value="Ig_E-set"/>
</dbReference>
<gene>
    <name evidence="5" type="ORF">GCM10007049_28380</name>
</gene>
<evidence type="ECO:0000256" key="2">
    <source>
        <dbReference type="PROSITE-ProRule" id="PRU00504"/>
    </source>
</evidence>
<dbReference type="InterPro" id="IPR002909">
    <property type="entry name" value="IPT_dom"/>
</dbReference>
<dbReference type="PANTHER" id="PTHR13833">
    <property type="match status" value="1"/>
</dbReference>
<keyword evidence="1" id="KW-0677">Repeat</keyword>
<accession>A0A918Q6Z9</accession>
<dbReference type="Gene3D" id="2.60.40.10">
    <property type="entry name" value="Immunoglobulins"/>
    <property type="match status" value="1"/>
</dbReference>
<dbReference type="EMBL" id="BMWX01000004">
    <property type="protein sequence ID" value="GGZ33073.1"/>
    <property type="molecule type" value="Genomic_DNA"/>
</dbReference>
<dbReference type="PROSITE" id="PS51257">
    <property type="entry name" value="PROKAR_LIPOPROTEIN"/>
    <property type="match status" value="1"/>
</dbReference>
<keyword evidence="3" id="KW-0732">Signal</keyword>
<keyword evidence="6" id="KW-1185">Reference proteome</keyword>
<evidence type="ECO:0000313" key="5">
    <source>
        <dbReference type="EMBL" id="GGZ33073.1"/>
    </source>
</evidence>
<organism evidence="5 6">
    <name type="scientific">Echinicola pacifica</name>
    <dbReference type="NCBI Taxonomy" id="346377"/>
    <lineage>
        <taxon>Bacteria</taxon>
        <taxon>Pseudomonadati</taxon>
        <taxon>Bacteroidota</taxon>
        <taxon>Cytophagia</taxon>
        <taxon>Cytophagales</taxon>
        <taxon>Cyclobacteriaceae</taxon>
        <taxon>Echinicola</taxon>
    </lineage>
</organism>
<evidence type="ECO:0000256" key="3">
    <source>
        <dbReference type="SAM" id="SignalP"/>
    </source>
</evidence>
<dbReference type="InterPro" id="IPR013783">
    <property type="entry name" value="Ig-like_fold"/>
</dbReference>
<feature type="repeat" description="NHL" evidence="2">
    <location>
        <begin position="196"/>
        <end position="226"/>
    </location>
</feature>
<dbReference type="PANTHER" id="PTHR13833:SF71">
    <property type="entry name" value="NHL DOMAIN-CONTAINING PROTEIN"/>
    <property type="match status" value="1"/>
</dbReference>
<dbReference type="CDD" id="cd14953">
    <property type="entry name" value="NHL_like_1"/>
    <property type="match status" value="1"/>
</dbReference>
<dbReference type="Pfam" id="PF01833">
    <property type="entry name" value="TIG"/>
    <property type="match status" value="1"/>
</dbReference>
<dbReference type="Gene3D" id="2.120.10.30">
    <property type="entry name" value="TolB, C-terminal domain"/>
    <property type="match status" value="3"/>
</dbReference>
<dbReference type="CDD" id="cd00102">
    <property type="entry name" value="IPT"/>
    <property type="match status" value="1"/>
</dbReference>
<evidence type="ECO:0000259" key="4">
    <source>
        <dbReference type="Pfam" id="PF01833"/>
    </source>
</evidence>
<dbReference type="RefSeq" id="WP_018475874.1">
    <property type="nucleotide sequence ID" value="NZ_BMWX01000004.1"/>
</dbReference>
<dbReference type="AlphaFoldDB" id="A0A918Q6Z9"/>
<name>A0A918Q6Z9_9BACT</name>
<dbReference type="PROSITE" id="PS51125">
    <property type="entry name" value="NHL"/>
    <property type="match status" value="3"/>
</dbReference>
<feature type="domain" description="IPT/TIG" evidence="4">
    <location>
        <begin position="33"/>
        <end position="112"/>
    </location>
</feature>
<protein>
    <recommendedName>
        <fullName evidence="4">IPT/TIG domain-containing protein</fullName>
    </recommendedName>
</protein>
<feature type="signal peptide" evidence="3">
    <location>
        <begin position="1"/>
        <end position="20"/>
    </location>
</feature>
<comment type="caution">
    <text evidence="5">The sequence shown here is derived from an EMBL/GenBank/DDBJ whole genome shotgun (WGS) entry which is preliminary data.</text>
</comment>
<dbReference type="Pfam" id="PF01436">
    <property type="entry name" value="NHL"/>
    <property type="match status" value="4"/>
</dbReference>
<reference evidence="5" key="2">
    <citation type="submission" date="2020-09" db="EMBL/GenBank/DDBJ databases">
        <authorList>
            <person name="Sun Q."/>
            <person name="Kim S."/>
        </authorList>
    </citation>
    <scope>NUCLEOTIDE SEQUENCE</scope>
    <source>
        <strain evidence="5">KCTC 12368</strain>
    </source>
</reference>
<dbReference type="SUPFAM" id="SSF101898">
    <property type="entry name" value="NHL repeat"/>
    <property type="match status" value="1"/>
</dbReference>
<dbReference type="Proteomes" id="UP000619457">
    <property type="component" value="Unassembled WGS sequence"/>
</dbReference>
<dbReference type="InterPro" id="IPR011042">
    <property type="entry name" value="6-blade_b-propeller_TolB-like"/>
</dbReference>
<sequence length="440" mass="47606">MRYLKFILIAVIQFSFLACSEEENSPVDMTGSFVYAMSPFEGSANDVITIMGRDFNSSREENRVFFGEQQAIVLEAQQNQLQVLVPEGEGILEVSVEVDGDRSKGADLEFTYLLATQDFVVSTLAGNSDVGFEDGLGNNAYFSSPEGVSIHPDGYLIITDRSNNAIRQLDFDGNVSTLLGSGNKGYKDGPIATALLNFPWKSCVDDQGNIYIADRDNHSIRKIDRQGNVSTIAGTGEAGYQDGPGNTAQFDQPLDIAVDSQGILYVADNRNHSIRKIEVDGTVSTLSGNGAQGYQNGSLSESQFRYPSGLAIDKEENIIVADRLNHLIRKIDLSSSQVSTLAGAGTQGSRDGSIQDAQFNNPYGIAVGEEGEIVIADLSNHKIRMISQDEVLTIGGSVKGFLDGISITSQFNSPTDIAILDGVIYITDLGNQRIRKIVRK</sequence>
<feature type="repeat" description="NHL" evidence="2">
    <location>
        <begin position="244"/>
        <end position="280"/>
    </location>
</feature>
<proteinExistence type="predicted"/>
<dbReference type="SUPFAM" id="SSF81296">
    <property type="entry name" value="E set domains"/>
    <property type="match status" value="1"/>
</dbReference>
<feature type="repeat" description="NHL" evidence="2">
    <location>
        <begin position="303"/>
        <end position="334"/>
    </location>
</feature>
<feature type="chain" id="PRO_5038054641" description="IPT/TIG domain-containing protein" evidence="3">
    <location>
        <begin position="21"/>
        <end position="440"/>
    </location>
</feature>